<organism evidence="4 5">
    <name type="scientific">Flectobacillus rivi</name>
    <dbReference type="NCBI Taxonomy" id="2984209"/>
    <lineage>
        <taxon>Bacteria</taxon>
        <taxon>Pseudomonadati</taxon>
        <taxon>Bacteroidota</taxon>
        <taxon>Cytophagia</taxon>
        <taxon>Cytophagales</taxon>
        <taxon>Flectobacillaceae</taxon>
        <taxon>Flectobacillus</taxon>
    </lineage>
</organism>
<gene>
    <name evidence="4" type="ORF">QM481_01630</name>
</gene>
<reference evidence="4 5" key="1">
    <citation type="submission" date="2023-05" db="EMBL/GenBank/DDBJ databases">
        <title>Novel species of genus Flectobacillus isolated from stream in China.</title>
        <authorList>
            <person name="Lu H."/>
        </authorList>
    </citation>
    <scope>NUCLEOTIDE SEQUENCE [LARGE SCALE GENOMIC DNA]</scope>
    <source>
        <strain evidence="4 5">LFS242W</strain>
    </source>
</reference>
<feature type="chain" id="PRO_5047138162" evidence="3">
    <location>
        <begin position="21"/>
        <end position="1716"/>
    </location>
</feature>
<proteinExistence type="predicted"/>
<dbReference type="RefSeq" id="WP_283380404.1">
    <property type="nucleotide sequence ID" value="NZ_JASHIE010000001.1"/>
</dbReference>
<dbReference type="EMBL" id="JASHIE010000001">
    <property type="protein sequence ID" value="MDI9873208.1"/>
    <property type="molecule type" value="Genomic_DNA"/>
</dbReference>
<accession>A0ABT6YWL9</accession>
<evidence type="ECO:0000256" key="3">
    <source>
        <dbReference type="SAM" id="SignalP"/>
    </source>
</evidence>
<sequence length="1716" mass="188848">MNRFLLIILSLLIANEITWASVSENEGILPIKEYTLSDCEKYGLKPVDFGNGQLLMPKNDGVNYFVDINSNYTPQKVTAEDVRNTIDKLRKAGKVVNDILNVHLVSDLPVVIQKEMNGVFYEILLNALVFTPTGNSISMNAMISTSDNYFAFEGQNIRFTGQGGIESGSLSLILDNNPGISNVQLGTKINLKITGGGFSFGCNGFEDFSIIGKVIFDRSLIVPENISGDIITGNVQSDFRIEHVRDFNDLIIDISMQPFQLPNMVGYGFQVKNAIIDLSSQANASNFLLPPEYTSAVDGPLWKGVSIGNIVVRFPKEYKNRTTKNRIVIGANHLLIDKNGLSGEIYGKNIMQIKDGDLNGWDYSLDEARIVLVKNQVKSGTLEGQIRLSISNENRLLGYNAIIDPTRNYYNFTVSTDKNLEFEFLKASQVTLKPSSSVSLTLDNGEFVASAMLHGQLDITASQVSLERYDFERLFISTRAPYLSIGYFGGGSGKEYKLGGFPISIQSPIIGVSNNEVSVGFGVKVNLDNIGIEATGGFTIQGVFVNENNRHFWRNKRFALNKLSVSADLAVGHFAGEIDFFQDDPIYGNGFGGAVKLSLNTPSEMEIAAMAVFGKTQDRYWMVDGELSSGGGIAGLSINLLAGSLYKHMKAVPNARGPRTITGAVYAPDFSIGWGGRFGIGFQASTAFGGMAAFEIETRADGSLRQIGFIGTAAVAGSDAMVNQSAVREKYYLLCNDSAISAVGGVTSQLENDPNGTDTRAVSEKFSIPTNLTGFTVSVIMKINFDDHSFYGKVGANVSVANTIQLQGVGAFLFAPNIWFVHIGEPPLSDRIIVLLPSLPQIDGYLMLGHGIPELPNPEPNVFTKYPNAGQRNRLNGDAAILGKGIAFGAGLQVAAGGDYKIIRWDVGARIGLDVMLMRYPDGAYCEGRFGEGIGIKNWRAAAQVYILGWFHAAAFGANVLSVELGAMLRGAAPNPTYGQGEVAVKFKVLFTSFNFDVGFQVGDDCVVVGGSDHTTEENLINTFYPSNLQEVNPDVIPSVSCSYDLERETVLPDISGRFRIKVMDYTMNSMYGPISGNMSFNEAEPTKVSFIPNPPLPAFTPITQYVRFQVQQFENGDWKPFMYEGKVLEASKSSAFIVVKTREEMKQDVDNSVQVAEKEADKIVVKEEEKAEEIKQEAVKTIDNVVAVADSAADALKDGCEKCTEAGKDSVTTIIKDLKEDIKDEAQEAKNKIDQIVTKALADVNTRIEQAKADVNTNANSTKSLIDNDANVCEREILAKKQVLAMGINQLCNSNYTSNYNPYNNGRDNNYSNYKTLNLDNRSYYVDCSNSDSEIKKILKEAADEINRNYFQISAARSAEAIKQNKAIIDKAQQDCDAIMAAAAGATQEVINQLRARCIELIQKALSECEKVDGYENKTDMSALIQQLTGISSPALATTPPPTTGSGDSGNTNTTPPTTDRPTTGTSTGSTTFVDESDNAGSIIGGGTSGTISTPYTSPTPIVPVDYSSDINDNLPSGIPNNDLYAQQLYWQQQQDEQAARLQQIAEENQRRLEQEEIQRQQQEAIRLAEQQRLEELARQQEYEREQEVRRQQQEQQRLFELQQQELENQRIAVERQKAEQEAIQQEELRQIEQDNIRIAKQKQMEEEAQLAETTRLAQLQAEQLRLQQLQAQQAAQLAAQQAAYEKEQAILRRREMSDDVYQPVRRIFEIAEEY</sequence>
<feature type="signal peptide" evidence="3">
    <location>
        <begin position="1"/>
        <end position="20"/>
    </location>
</feature>
<name>A0ABT6YWL9_9BACT</name>
<comment type="caution">
    <text evidence="4">The sequence shown here is derived from an EMBL/GenBank/DDBJ whole genome shotgun (WGS) entry which is preliminary data.</text>
</comment>
<feature type="compositionally biased region" description="Low complexity" evidence="2">
    <location>
        <begin position="1445"/>
        <end position="1473"/>
    </location>
</feature>
<dbReference type="CDD" id="cd22265">
    <property type="entry name" value="UDM1_RNF168"/>
    <property type="match status" value="1"/>
</dbReference>
<evidence type="ECO:0000256" key="1">
    <source>
        <dbReference type="SAM" id="Coils"/>
    </source>
</evidence>
<keyword evidence="5" id="KW-1185">Reference proteome</keyword>
<feature type="region of interest" description="Disordered" evidence="2">
    <location>
        <begin position="1433"/>
        <end position="1499"/>
    </location>
</feature>
<evidence type="ECO:0000313" key="4">
    <source>
        <dbReference type="EMBL" id="MDI9873208.1"/>
    </source>
</evidence>
<dbReference type="Proteomes" id="UP001225761">
    <property type="component" value="Unassembled WGS sequence"/>
</dbReference>
<evidence type="ECO:0000313" key="5">
    <source>
        <dbReference type="Proteomes" id="UP001225761"/>
    </source>
</evidence>
<feature type="coiled-coil region" evidence="1">
    <location>
        <begin position="1158"/>
        <end position="1185"/>
    </location>
</feature>
<keyword evidence="3" id="KW-0732">Signal</keyword>
<evidence type="ECO:0000256" key="2">
    <source>
        <dbReference type="SAM" id="MobiDB-lite"/>
    </source>
</evidence>
<feature type="coiled-coil region" evidence="1">
    <location>
        <begin position="1533"/>
        <end position="1637"/>
    </location>
</feature>
<keyword evidence="1" id="KW-0175">Coiled coil</keyword>
<protein>
    <submittedName>
        <fullName evidence="4">MAP7 domain-containing protein</fullName>
    </submittedName>
</protein>